<reference evidence="9 10" key="1">
    <citation type="journal article" date="2021" name="Genome Biol.">
        <title>AFLAP: assembly-free linkage analysis pipeline using k-mers from genome sequencing data.</title>
        <authorList>
            <person name="Fletcher K."/>
            <person name="Zhang L."/>
            <person name="Gil J."/>
            <person name="Han R."/>
            <person name="Cavanaugh K."/>
            <person name="Michelmore R."/>
        </authorList>
    </citation>
    <scope>NUCLEOTIDE SEQUENCE [LARGE SCALE GENOMIC DNA]</scope>
    <source>
        <strain evidence="9 10">SF5</strain>
    </source>
</reference>
<feature type="compositionally biased region" description="Polar residues" evidence="6">
    <location>
        <begin position="411"/>
        <end position="420"/>
    </location>
</feature>
<dbReference type="SUPFAM" id="SSF57903">
    <property type="entry name" value="FYVE/PHD zinc finger"/>
    <property type="match status" value="2"/>
</dbReference>
<dbReference type="RefSeq" id="XP_067823744.1">
    <property type="nucleotide sequence ID" value="XM_067964760.1"/>
</dbReference>
<evidence type="ECO:0000313" key="8">
    <source>
        <dbReference type="EMBL" id="TDH74246.1"/>
    </source>
</evidence>
<feature type="region of interest" description="Disordered" evidence="6">
    <location>
        <begin position="551"/>
        <end position="611"/>
    </location>
</feature>
<gene>
    <name evidence="8" type="ORF">CCR75_006692</name>
    <name evidence="9" type="ORF">CCR75_008933</name>
</gene>
<dbReference type="EMBL" id="SHOA02000011">
    <property type="protein sequence ID" value="TDH74376.1"/>
    <property type="molecule type" value="Genomic_DNA"/>
</dbReference>
<dbReference type="PROSITE" id="PS50016">
    <property type="entry name" value="ZF_PHD_2"/>
    <property type="match status" value="1"/>
</dbReference>
<dbReference type="PANTHER" id="PTHR46201">
    <property type="entry name" value="PHD FINGER PROTEIN MALE MEIOCYTE DEATH 1-RELATED"/>
    <property type="match status" value="1"/>
</dbReference>
<name>A0A976IM78_BRELC</name>
<feature type="region of interest" description="Disordered" evidence="6">
    <location>
        <begin position="503"/>
        <end position="524"/>
    </location>
</feature>
<feature type="compositionally biased region" description="Basic and acidic residues" evidence="6">
    <location>
        <begin position="91"/>
        <end position="104"/>
    </location>
</feature>
<dbReference type="PANTHER" id="PTHR46201:SF9">
    <property type="entry name" value="PHD FINGER PROTEIN MALE MEIOCYTE DEATH 1"/>
    <property type="match status" value="1"/>
</dbReference>
<feature type="domain" description="PHD-type" evidence="7">
    <location>
        <begin position="305"/>
        <end position="368"/>
    </location>
</feature>
<reference evidence="9" key="2">
    <citation type="submission" date="2021-07" db="EMBL/GenBank/DDBJ databases">
        <authorList>
            <person name="Fletcher K."/>
        </authorList>
    </citation>
    <scope>NUCLEOTIDE SEQUENCE</scope>
    <source>
        <strain evidence="9">SF5</strain>
    </source>
</reference>
<dbReference type="EMBL" id="SHOA02000011">
    <property type="protein sequence ID" value="TDH74246.1"/>
    <property type="molecule type" value="Genomic_DNA"/>
</dbReference>
<dbReference type="InterPro" id="IPR058054">
    <property type="entry name" value="Znf_MS1-like"/>
</dbReference>
<feature type="compositionally biased region" description="Acidic residues" evidence="6">
    <location>
        <begin position="121"/>
        <end position="159"/>
    </location>
</feature>
<dbReference type="Gene3D" id="3.30.40.10">
    <property type="entry name" value="Zinc/RING finger domain, C3HC4 (zinc finger)"/>
    <property type="match status" value="2"/>
</dbReference>
<feature type="region of interest" description="Disordered" evidence="6">
    <location>
        <begin position="205"/>
        <end position="252"/>
    </location>
</feature>
<evidence type="ECO:0000256" key="4">
    <source>
        <dbReference type="PROSITE-ProRule" id="PRU00146"/>
    </source>
</evidence>
<comment type="caution">
    <text evidence="9">The sequence shown here is derived from an EMBL/GenBank/DDBJ whole genome shotgun (WGS) entry which is preliminary data.</text>
</comment>
<feature type="compositionally biased region" description="Low complexity" evidence="6">
    <location>
        <begin position="41"/>
        <end position="72"/>
    </location>
</feature>
<dbReference type="Pfam" id="PF00628">
    <property type="entry name" value="PHD"/>
    <property type="match status" value="2"/>
</dbReference>
<keyword evidence="2 4" id="KW-0863">Zinc-finger</keyword>
<feature type="compositionally biased region" description="Basic residues" evidence="6">
    <location>
        <begin position="387"/>
        <end position="400"/>
    </location>
</feature>
<dbReference type="GO" id="GO:0008270">
    <property type="term" value="F:zinc ion binding"/>
    <property type="evidence" value="ECO:0007669"/>
    <property type="project" value="UniProtKB-KW"/>
</dbReference>
<dbReference type="InterPro" id="IPR019786">
    <property type="entry name" value="Zinc_finger_PHD-type_CS"/>
</dbReference>
<organism evidence="9 10">
    <name type="scientific">Bremia lactucae</name>
    <name type="common">Lettuce downy mildew</name>
    <dbReference type="NCBI Taxonomy" id="4779"/>
    <lineage>
        <taxon>Eukaryota</taxon>
        <taxon>Sar</taxon>
        <taxon>Stramenopiles</taxon>
        <taxon>Oomycota</taxon>
        <taxon>Peronosporomycetes</taxon>
        <taxon>Peronosporales</taxon>
        <taxon>Peronosporaceae</taxon>
        <taxon>Bremia</taxon>
    </lineage>
</organism>
<keyword evidence="3" id="KW-0862">Zinc</keyword>
<evidence type="ECO:0000313" key="9">
    <source>
        <dbReference type="EMBL" id="TDH74376.1"/>
    </source>
</evidence>
<dbReference type="InterPro" id="IPR019787">
    <property type="entry name" value="Znf_PHD-finger"/>
</dbReference>
<feature type="coiled-coil region" evidence="5">
    <location>
        <begin position="176"/>
        <end position="205"/>
    </location>
</feature>
<protein>
    <recommendedName>
        <fullName evidence="7">PHD-type domain-containing protein</fullName>
    </recommendedName>
</protein>
<evidence type="ECO:0000256" key="1">
    <source>
        <dbReference type="ARBA" id="ARBA00022723"/>
    </source>
</evidence>
<dbReference type="SMART" id="SM00249">
    <property type="entry name" value="PHD"/>
    <property type="match status" value="2"/>
</dbReference>
<dbReference type="PROSITE" id="PS01359">
    <property type="entry name" value="ZF_PHD_1"/>
    <property type="match status" value="1"/>
</dbReference>
<evidence type="ECO:0000313" key="10">
    <source>
        <dbReference type="Proteomes" id="UP000294530"/>
    </source>
</evidence>
<feature type="compositionally biased region" description="Polar residues" evidence="6">
    <location>
        <begin position="19"/>
        <end position="28"/>
    </location>
</feature>
<evidence type="ECO:0000256" key="2">
    <source>
        <dbReference type="ARBA" id="ARBA00022771"/>
    </source>
</evidence>
<evidence type="ECO:0000256" key="3">
    <source>
        <dbReference type="ARBA" id="ARBA00022833"/>
    </source>
</evidence>
<proteinExistence type="predicted"/>
<dbReference type="Proteomes" id="UP000294530">
    <property type="component" value="Unassembled WGS sequence"/>
</dbReference>
<dbReference type="InterPro" id="IPR001965">
    <property type="entry name" value="Znf_PHD"/>
</dbReference>
<keyword evidence="1" id="KW-0479">Metal-binding</keyword>
<feature type="compositionally biased region" description="Polar residues" evidence="6">
    <location>
        <begin position="551"/>
        <end position="563"/>
    </location>
</feature>
<dbReference type="GeneID" id="94350431"/>
<dbReference type="AlphaFoldDB" id="A0A976IM78"/>
<dbReference type="OrthoDB" id="5876800at2759"/>
<dbReference type="InterPro" id="IPR013083">
    <property type="entry name" value="Znf_RING/FYVE/PHD"/>
</dbReference>
<feature type="region of interest" description="Disordered" evidence="6">
    <location>
        <begin position="373"/>
        <end position="420"/>
    </location>
</feature>
<dbReference type="CDD" id="cd15556">
    <property type="entry name" value="PHD_MMD1_like"/>
    <property type="match status" value="1"/>
</dbReference>
<accession>A0A976IM78</accession>
<dbReference type="KEGG" id="blac:94350431"/>
<sequence>MHLAALRDIVTLPLDAEDSYSSNQQNATAERKGEGSIYQDNSPSSPCPSSSSSSSEGRSTSSRSSSVSNANSGNFYSVASPPPTNNGSKNIGDDHKREKVDDHYVNGNKYDSSIENFADGSDQEEEERVLIDTEDEQEGAYDENDPTDEDFSSESDESSCLDGSYPRLPAAAVDSLIALRQRVAFKELQLNEKEKEEVIADARKRHQERRQAQRSKKKKSSQSKRRHKSASSQRRKKSTSFKRHHTNDAAKGKDVTEDEWVVDCSCGLNKKNYDDGTLMIQCDSCSHWVHAKCANKQPEAVAQEKFLCFRCGWIFDCECDIRRQPNHDDGHRMVECDSCKTWQHTMCVGIPMTEEPADDYQCPRCIMKGRQCEPASESGESRDRQLMRSRKGKRIGRRLSRNASLLDGRSAASSVEPTTISTQVKRRLTKRNKELTADKGKSLTQLSYSRPVSAAYSSSIPPPPVSPPPGLAQMLTRSPSYDRNRVHVEGRRSCTQGLQTTQFVDSHQRKRGRPMPNADITTTKTSGRVRIALSQSEVSPSLRGKGLMLQRYSSNPSVPSTPSGKVRPSRPLSSGTDQTHGSHGVSSRRRKGDSARDRLAKKLKVRRASSR</sequence>
<feature type="compositionally biased region" description="Basic residues" evidence="6">
    <location>
        <begin position="205"/>
        <end position="245"/>
    </location>
</feature>
<evidence type="ECO:0000256" key="5">
    <source>
        <dbReference type="SAM" id="Coils"/>
    </source>
</evidence>
<keyword evidence="5" id="KW-0175">Coiled coil</keyword>
<dbReference type="InterPro" id="IPR011011">
    <property type="entry name" value="Znf_FYVE_PHD"/>
</dbReference>
<feature type="compositionally biased region" description="Polar residues" evidence="6">
    <location>
        <begin position="571"/>
        <end position="585"/>
    </location>
</feature>
<evidence type="ECO:0000256" key="6">
    <source>
        <dbReference type="SAM" id="MobiDB-lite"/>
    </source>
</evidence>
<feature type="compositionally biased region" description="Basic residues" evidence="6">
    <location>
        <begin position="601"/>
        <end position="611"/>
    </location>
</feature>
<evidence type="ECO:0000259" key="7">
    <source>
        <dbReference type="PROSITE" id="PS50016"/>
    </source>
</evidence>
<keyword evidence="10" id="KW-1185">Reference proteome</keyword>
<feature type="region of interest" description="Disordered" evidence="6">
    <location>
        <begin position="1"/>
        <end position="166"/>
    </location>
</feature>